<name>A0ABQ5RGQ7_9MICO</name>
<gene>
    <name evidence="2" type="ORF">BCONGLO52_16050</name>
</gene>
<feature type="region of interest" description="Disordered" evidence="1">
    <location>
        <begin position="1"/>
        <end position="79"/>
    </location>
</feature>
<sequence>MLHEADGDEEDDDQQVADEGTQGTEHPARVLGRAGELPQGRAREDRRGDAGRDDDEPRHVGAGPGAATRTGGTCPRDANYDECHVRLARPDP</sequence>
<proteinExistence type="predicted"/>
<organism evidence="2 3">
    <name type="scientific">Brachybacterium conglomeratum</name>
    <dbReference type="NCBI Taxonomy" id="47846"/>
    <lineage>
        <taxon>Bacteria</taxon>
        <taxon>Bacillati</taxon>
        <taxon>Actinomycetota</taxon>
        <taxon>Actinomycetes</taxon>
        <taxon>Micrococcales</taxon>
        <taxon>Dermabacteraceae</taxon>
        <taxon>Brachybacterium</taxon>
    </lineage>
</organism>
<protein>
    <submittedName>
        <fullName evidence="2">Uncharacterized protein</fullName>
    </submittedName>
</protein>
<dbReference type="Proteomes" id="UP001144451">
    <property type="component" value="Unassembled WGS sequence"/>
</dbReference>
<keyword evidence="3" id="KW-1185">Reference proteome</keyword>
<accession>A0ABQ5RGQ7</accession>
<evidence type="ECO:0000256" key="1">
    <source>
        <dbReference type="SAM" id="MobiDB-lite"/>
    </source>
</evidence>
<comment type="caution">
    <text evidence="2">The sequence shown here is derived from an EMBL/GenBank/DDBJ whole genome shotgun (WGS) entry which is preliminary data.</text>
</comment>
<dbReference type="EMBL" id="BSDQ01000001">
    <property type="protein sequence ID" value="GLI30764.1"/>
    <property type="molecule type" value="Genomic_DNA"/>
</dbReference>
<evidence type="ECO:0000313" key="2">
    <source>
        <dbReference type="EMBL" id="GLI30764.1"/>
    </source>
</evidence>
<reference evidence="2" key="1">
    <citation type="submission" date="2022-12" db="EMBL/GenBank/DDBJ databases">
        <title>Reference genome sequencing for broad-spectrum identification of bacterial and archaeal isolates by mass spectrometry.</title>
        <authorList>
            <person name="Sekiguchi Y."/>
            <person name="Tourlousse D.M."/>
        </authorList>
    </citation>
    <scope>NUCLEOTIDE SEQUENCE</scope>
    <source>
        <strain evidence="2">5-2</strain>
    </source>
</reference>
<evidence type="ECO:0000313" key="3">
    <source>
        <dbReference type="Proteomes" id="UP001144451"/>
    </source>
</evidence>
<feature type="compositionally biased region" description="Basic and acidic residues" evidence="1">
    <location>
        <begin position="41"/>
        <end position="59"/>
    </location>
</feature>
<feature type="compositionally biased region" description="Acidic residues" evidence="1">
    <location>
        <begin position="1"/>
        <end position="16"/>
    </location>
</feature>